<evidence type="ECO:0000313" key="3">
    <source>
        <dbReference type="Proteomes" id="UP000261828"/>
    </source>
</evidence>
<keyword evidence="3" id="KW-1185">Reference proteome</keyword>
<reference evidence="2 3" key="1">
    <citation type="submission" date="2018-08" db="EMBL/GenBank/DDBJ databases">
        <title>Muricauda nanhaiensis sp. nov., isolated from seawater of the South China Sea.</title>
        <authorList>
            <person name="Dang Y."/>
        </authorList>
    </citation>
    <scope>NUCLEOTIDE SEQUENCE [LARGE SCALE GENOMIC DNA]</scope>
    <source>
        <strain evidence="2 3">SM1704</strain>
    </source>
</reference>
<accession>A0A371JLA0</accession>
<dbReference type="Pfam" id="PF07676">
    <property type="entry name" value="PD40"/>
    <property type="match status" value="3"/>
</dbReference>
<comment type="caution">
    <text evidence="2">The sequence shown here is derived from an EMBL/GenBank/DDBJ whole genome shotgun (WGS) entry which is preliminary data.</text>
</comment>
<dbReference type="PANTHER" id="PTHR36842">
    <property type="entry name" value="PROTEIN TOLB HOMOLOG"/>
    <property type="match status" value="1"/>
</dbReference>
<dbReference type="InterPro" id="IPR011659">
    <property type="entry name" value="WD40"/>
</dbReference>
<evidence type="ECO:0000313" key="2">
    <source>
        <dbReference type="EMBL" id="RDY57742.1"/>
    </source>
</evidence>
<dbReference type="PANTHER" id="PTHR36842:SF1">
    <property type="entry name" value="PROTEIN TOLB"/>
    <property type="match status" value="1"/>
</dbReference>
<dbReference type="RefSeq" id="WP_116185841.1">
    <property type="nucleotide sequence ID" value="NZ_QTJX01000007.1"/>
</dbReference>
<dbReference type="PROSITE" id="PS51257">
    <property type="entry name" value="PROKAR_LIPOPROTEIN"/>
    <property type="match status" value="1"/>
</dbReference>
<sequence length="583" mass="66744">MKKRVFYLLMAVAFLSSCKKQQDVFQPYSNTTVPVKLGEGTLSTDSIQWNNVYVAQTHELFYTKMGKSASVINKLDYSDGTFKGLETIQFPEGIPHTDIYLDEKGEFMLFSSLMPEFEGDTISDWNIWKSIRKGGKWQDPDLFYGGEVEENLFYPWLTASGNLYFSLTPHESRNSDLYVSKLINGEYQKPEALPKYINSQKLEGDAFIAPDESYLIFAGFERGQNIGKSDLYISYNMDGTWSAPVWLGDKINSDGYDGSPFVTQDGKYLIFTSSRDSTDDDTFFNHYIVPFDSGKFKDTSLRLENYLVNVGVTPIRLEVDNLTTSGVEYGGSLSMKNGEIFYTRATEDFSERQITRSRFVNGIFSEPERVKIGGEYYTDASDVQITENGDYLYFKMRGNVPDDVSRRDGNIWRSKSENGVWSKAELLPSEINSELSEYYPMITNSGNLYFSREYEDTSYDIYVSRFEDGKYQEAERLPNHINTNLLESDAYVSPDETYMVFVRMYAEEGLGVSDLYISFQEDNAWSHPKNMRSLNSNGVDGSPFVTADGKYLIFTSTRDSENPEVFDGHLDIYAVRFDKNNWK</sequence>
<name>A0A371JLA0_9FLAO</name>
<comment type="similarity">
    <text evidence="1">Belongs to the TolB family.</text>
</comment>
<protein>
    <submittedName>
        <fullName evidence="2">Uncharacterized protein</fullName>
    </submittedName>
</protein>
<dbReference type="Proteomes" id="UP000261828">
    <property type="component" value="Unassembled WGS sequence"/>
</dbReference>
<proteinExistence type="inferred from homology"/>
<dbReference type="SUPFAM" id="SSF82171">
    <property type="entry name" value="DPP6 N-terminal domain-like"/>
    <property type="match status" value="1"/>
</dbReference>
<dbReference type="AlphaFoldDB" id="A0A371JLA0"/>
<dbReference type="InterPro" id="IPR011042">
    <property type="entry name" value="6-blade_b-propeller_TolB-like"/>
</dbReference>
<evidence type="ECO:0000256" key="1">
    <source>
        <dbReference type="ARBA" id="ARBA00009820"/>
    </source>
</evidence>
<gene>
    <name evidence="2" type="ORF">DX873_17745</name>
</gene>
<dbReference type="Gene3D" id="2.120.10.30">
    <property type="entry name" value="TolB, C-terminal domain"/>
    <property type="match status" value="2"/>
</dbReference>
<organism evidence="2 3">
    <name type="scientific">Flagellimonas nanhaiensis</name>
    <dbReference type="NCBI Taxonomy" id="2292706"/>
    <lineage>
        <taxon>Bacteria</taxon>
        <taxon>Pseudomonadati</taxon>
        <taxon>Bacteroidota</taxon>
        <taxon>Flavobacteriia</taxon>
        <taxon>Flavobacteriales</taxon>
        <taxon>Flavobacteriaceae</taxon>
        <taxon>Flagellimonas</taxon>
    </lineage>
</organism>
<dbReference type="EMBL" id="QTJX01000007">
    <property type="protein sequence ID" value="RDY57742.1"/>
    <property type="molecule type" value="Genomic_DNA"/>
</dbReference>
<dbReference type="OrthoDB" id="9809364at2"/>